<sequence>MENYSKGKNVEQVLTRETIGIPALPENLVWMQVKGGSKMRNLLELALEEFAQGRDVLWSGSGPALGKTISCAEVMKKKFSPIHQFNKISYRRCEEHWEPKMEGLDPLVVNRDVPLIHILLSHQPINSDLPGYQMVGEQKHVPSRHAKPMTSKKFEQRPFNRKKNITHDQAQMESYGLKFNRKKNNKKANKERSNEN</sequence>
<evidence type="ECO:0000256" key="2">
    <source>
        <dbReference type="ARBA" id="ARBA00008018"/>
    </source>
</evidence>
<dbReference type="InterPro" id="IPR036882">
    <property type="entry name" value="Alba-like_dom_sf"/>
</dbReference>
<organism evidence="6">
    <name type="scientific">Rhodnius neglectus</name>
    <dbReference type="NCBI Taxonomy" id="72488"/>
    <lineage>
        <taxon>Eukaryota</taxon>
        <taxon>Metazoa</taxon>
        <taxon>Ecdysozoa</taxon>
        <taxon>Arthropoda</taxon>
        <taxon>Hexapoda</taxon>
        <taxon>Insecta</taxon>
        <taxon>Pterygota</taxon>
        <taxon>Neoptera</taxon>
        <taxon>Paraneoptera</taxon>
        <taxon>Hemiptera</taxon>
        <taxon>Heteroptera</taxon>
        <taxon>Panheteroptera</taxon>
        <taxon>Cimicomorpha</taxon>
        <taxon>Reduviidae</taxon>
        <taxon>Triatominae</taxon>
        <taxon>Rhodnius</taxon>
    </lineage>
</organism>
<dbReference type="GO" id="GO:0005634">
    <property type="term" value="C:nucleus"/>
    <property type="evidence" value="ECO:0007669"/>
    <property type="project" value="UniProtKB-SubCell"/>
</dbReference>
<comment type="subcellular location">
    <subcellularLocation>
        <location evidence="1">Nucleus</location>
    </subcellularLocation>
</comment>
<reference evidence="6" key="1">
    <citation type="journal article" date="2016" name="PLoS Negl. Trop. Dis.">
        <title>A Deep Insight into the Sialome of Rhodnius neglectus, a Vector of Chagas Disease.</title>
        <authorList>
            <person name="Santiago P.B."/>
            <person name="Assumpcao T.C."/>
            <person name="Araujo C.N."/>
            <person name="Bastos I.M."/>
            <person name="Neves D."/>
            <person name="Silva I.G."/>
            <person name="Charneau S."/>
            <person name="Queiroz R.M."/>
            <person name="Raiol T."/>
            <person name="Oliveira J.V."/>
            <person name="Sousa M.V."/>
            <person name="Calvo E."/>
            <person name="Ribeiro J.M."/>
            <person name="Santana J.M."/>
        </authorList>
    </citation>
    <scope>NUCLEOTIDE SEQUENCE</scope>
    <source>
        <tissue evidence="6">Salivary glands</tissue>
    </source>
</reference>
<feature type="region of interest" description="Disordered" evidence="4">
    <location>
        <begin position="141"/>
        <end position="196"/>
    </location>
</feature>
<comment type="similarity">
    <text evidence="2">Belongs to the histone-like Alba family.</text>
</comment>
<dbReference type="PANTHER" id="PTHR13516:SF4">
    <property type="entry name" value="FI09323P"/>
    <property type="match status" value="1"/>
</dbReference>
<dbReference type="InterPro" id="IPR002775">
    <property type="entry name" value="DNA/RNA-bd_Alba-like"/>
</dbReference>
<keyword evidence="3" id="KW-0539">Nucleus</keyword>
<feature type="domain" description="DNA/RNA-binding protein Alba-like" evidence="5">
    <location>
        <begin position="30"/>
        <end position="90"/>
    </location>
</feature>
<dbReference type="InterPro" id="IPR051958">
    <property type="entry name" value="Alba-like_NAB"/>
</dbReference>
<dbReference type="GO" id="GO:0001682">
    <property type="term" value="P:tRNA 5'-leader removal"/>
    <property type="evidence" value="ECO:0007669"/>
    <property type="project" value="TreeGrafter"/>
</dbReference>
<evidence type="ECO:0000256" key="3">
    <source>
        <dbReference type="ARBA" id="ARBA00023242"/>
    </source>
</evidence>
<dbReference type="SUPFAM" id="SSF82704">
    <property type="entry name" value="AlbA-like"/>
    <property type="match status" value="1"/>
</dbReference>
<dbReference type="AlphaFoldDB" id="A0A0P4VIL5"/>
<dbReference type="GO" id="GO:0000172">
    <property type="term" value="C:ribonuclease MRP complex"/>
    <property type="evidence" value="ECO:0007669"/>
    <property type="project" value="TreeGrafter"/>
</dbReference>
<proteinExistence type="evidence at transcript level"/>
<accession>A0A0P4VIL5</accession>
<evidence type="ECO:0000256" key="4">
    <source>
        <dbReference type="SAM" id="MobiDB-lite"/>
    </source>
</evidence>
<protein>
    <submittedName>
        <fullName evidence="6">Putative ribonuclease p protein</fullName>
    </submittedName>
</protein>
<evidence type="ECO:0000259" key="5">
    <source>
        <dbReference type="Pfam" id="PF01918"/>
    </source>
</evidence>
<evidence type="ECO:0000256" key="1">
    <source>
        <dbReference type="ARBA" id="ARBA00004123"/>
    </source>
</evidence>
<dbReference type="EMBL" id="GDKW01001919">
    <property type="protein sequence ID" value="JAI54676.1"/>
    <property type="molecule type" value="mRNA"/>
</dbReference>
<dbReference type="Gene3D" id="3.30.110.20">
    <property type="entry name" value="Alba-like domain"/>
    <property type="match status" value="1"/>
</dbReference>
<evidence type="ECO:0000313" key="6">
    <source>
        <dbReference type="EMBL" id="JAI54676.1"/>
    </source>
</evidence>
<dbReference type="Pfam" id="PF01918">
    <property type="entry name" value="Alba"/>
    <property type="match status" value="1"/>
</dbReference>
<name>A0A0P4VIL5_9HEMI</name>
<dbReference type="PANTHER" id="PTHR13516">
    <property type="entry name" value="RIBONUCLEASE P SUBUNIT P25"/>
    <property type="match status" value="1"/>
</dbReference>
<dbReference type="GO" id="GO:0003723">
    <property type="term" value="F:RNA binding"/>
    <property type="evidence" value="ECO:0007669"/>
    <property type="project" value="TreeGrafter"/>
</dbReference>